<name>A0A8S9NV81_BRACR</name>
<dbReference type="EMBL" id="QGKX02001521">
    <property type="protein sequence ID" value="KAF3507626.1"/>
    <property type="molecule type" value="Genomic_DNA"/>
</dbReference>
<gene>
    <name evidence="1" type="ORF">F2Q69_00002711</name>
</gene>
<comment type="caution">
    <text evidence="1">The sequence shown here is derived from an EMBL/GenBank/DDBJ whole genome shotgun (WGS) entry which is preliminary data.</text>
</comment>
<organism evidence="1 2">
    <name type="scientific">Brassica cretica</name>
    <name type="common">Mustard</name>
    <dbReference type="NCBI Taxonomy" id="69181"/>
    <lineage>
        <taxon>Eukaryota</taxon>
        <taxon>Viridiplantae</taxon>
        <taxon>Streptophyta</taxon>
        <taxon>Embryophyta</taxon>
        <taxon>Tracheophyta</taxon>
        <taxon>Spermatophyta</taxon>
        <taxon>Magnoliopsida</taxon>
        <taxon>eudicotyledons</taxon>
        <taxon>Gunneridae</taxon>
        <taxon>Pentapetalae</taxon>
        <taxon>rosids</taxon>
        <taxon>malvids</taxon>
        <taxon>Brassicales</taxon>
        <taxon>Brassicaceae</taxon>
        <taxon>Brassiceae</taxon>
        <taxon>Brassica</taxon>
    </lineage>
</organism>
<proteinExistence type="predicted"/>
<evidence type="ECO:0000313" key="1">
    <source>
        <dbReference type="EMBL" id="KAF3507626.1"/>
    </source>
</evidence>
<dbReference type="Proteomes" id="UP000712600">
    <property type="component" value="Unassembled WGS sequence"/>
</dbReference>
<reference evidence="1" key="1">
    <citation type="submission" date="2019-12" db="EMBL/GenBank/DDBJ databases">
        <title>Genome sequencing and annotation of Brassica cretica.</title>
        <authorList>
            <person name="Studholme D.J."/>
            <person name="Sarris P."/>
        </authorList>
    </citation>
    <scope>NUCLEOTIDE SEQUENCE</scope>
    <source>
        <strain evidence="1">PFS-109/04</strain>
        <tissue evidence="1">Leaf</tissue>
    </source>
</reference>
<sequence length="120" mass="13490">MAPRKNGEMSKISNQSPMDLRTLILFLSIQCWLCVAQFLIMRDGDDESITTVHGSNDSLESRSLPFNVQSFPPERLVQRSSSVTFSKQKLTSFLSSPPRFGSSLVYICVMASPLFPWKVV</sequence>
<dbReference type="AlphaFoldDB" id="A0A8S9NV81"/>
<accession>A0A8S9NV81</accession>
<evidence type="ECO:0000313" key="2">
    <source>
        <dbReference type="Proteomes" id="UP000712600"/>
    </source>
</evidence>
<protein>
    <submittedName>
        <fullName evidence="1">Uncharacterized protein</fullName>
    </submittedName>
</protein>